<dbReference type="SUPFAM" id="SSF110111">
    <property type="entry name" value="Ctag/Cox11"/>
    <property type="match status" value="1"/>
</dbReference>
<proteinExistence type="inferred from homology"/>
<dbReference type="Gene3D" id="2.60.370.10">
    <property type="entry name" value="Ctag/Cox11"/>
    <property type="match status" value="1"/>
</dbReference>
<dbReference type="EMBL" id="QAYG01000001">
    <property type="protein sequence ID" value="PTW62262.1"/>
    <property type="molecule type" value="Genomic_DNA"/>
</dbReference>
<comment type="similarity">
    <text evidence="3 10">Belongs to the COX11/CtaG family.</text>
</comment>
<dbReference type="Proteomes" id="UP000244081">
    <property type="component" value="Unassembled WGS sequence"/>
</dbReference>
<organism evidence="13 14">
    <name type="scientific">Breoghania corrubedonensis</name>
    <dbReference type="NCBI Taxonomy" id="665038"/>
    <lineage>
        <taxon>Bacteria</taxon>
        <taxon>Pseudomonadati</taxon>
        <taxon>Pseudomonadota</taxon>
        <taxon>Alphaproteobacteria</taxon>
        <taxon>Hyphomicrobiales</taxon>
        <taxon>Stappiaceae</taxon>
        <taxon>Breoghania</taxon>
    </lineage>
</organism>
<dbReference type="AlphaFoldDB" id="A0A2T5VES7"/>
<dbReference type="NCBIfam" id="NF003465">
    <property type="entry name" value="PRK05089.1"/>
    <property type="match status" value="1"/>
</dbReference>
<comment type="caution">
    <text evidence="13">The sequence shown here is derived from an EMBL/GenBank/DDBJ whole genome shotgun (WGS) entry which is preliminary data.</text>
</comment>
<evidence type="ECO:0000256" key="3">
    <source>
        <dbReference type="ARBA" id="ARBA00009620"/>
    </source>
</evidence>
<feature type="region of interest" description="Disordered" evidence="11">
    <location>
        <begin position="1"/>
        <end position="33"/>
    </location>
</feature>
<gene>
    <name evidence="10" type="primary">ctaG</name>
    <name evidence="13" type="ORF">C8N35_101302</name>
</gene>
<evidence type="ECO:0000256" key="12">
    <source>
        <dbReference type="SAM" id="Phobius"/>
    </source>
</evidence>
<feature type="topological domain" description="Cytoplasmic" evidence="10">
    <location>
        <begin position="1"/>
        <end position="36"/>
    </location>
</feature>
<dbReference type="PANTHER" id="PTHR21320">
    <property type="entry name" value="CYTOCHROME C OXIDASE ASSEMBLY PROTEIN COX11-RELATED"/>
    <property type="match status" value="1"/>
</dbReference>
<reference evidence="13 14" key="1">
    <citation type="submission" date="2018-04" db="EMBL/GenBank/DDBJ databases">
        <title>Genomic Encyclopedia of Archaeal and Bacterial Type Strains, Phase II (KMG-II): from individual species to whole genera.</title>
        <authorList>
            <person name="Goeker M."/>
        </authorList>
    </citation>
    <scope>NUCLEOTIDE SEQUENCE [LARGE SCALE GENOMIC DNA]</scope>
    <source>
        <strain evidence="13 14">DSM 23382</strain>
    </source>
</reference>
<name>A0A2T5VES7_9HYPH</name>
<dbReference type="GO" id="GO:0005507">
    <property type="term" value="F:copper ion binding"/>
    <property type="evidence" value="ECO:0007669"/>
    <property type="project" value="InterPro"/>
</dbReference>
<dbReference type="RefSeq" id="WP_107987857.1">
    <property type="nucleotide sequence ID" value="NZ_QAYG01000001.1"/>
</dbReference>
<evidence type="ECO:0000313" key="14">
    <source>
        <dbReference type="Proteomes" id="UP000244081"/>
    </source>
</evidence>
<keyword evidence="5 10" id="KW-0812">Transmembrane</keyword>
<dbReference type="PANTHER" id="PTHR21320:SF3">
    <property type="entry name" value="CYTOCHROME C OXIDASE ASSEMBLY PROTEIN COX11, MITOCHONDRIAL-RELATED"/>
    <property type="match status" value="1"/>
</dbReference>
<evidence type="ECO:0000256" key="6">
    <source>
        <dbReference type="ARBA" id="ARBA00022968"/>
    </source>
</evidence>
<dbReference type="InterPro" id="IPR007533">
    <property type="entry name" value="Cyt_c_oxidase_assmbl_CtaG"/>
</dbReference>
<evidence type="ECO:0000256" key="9">
    <source>
        <dbReference type="ARBA" id="ARBA00023136"/>
    </source>
</evidence>
<feature type="topological domain" description="Periplasmic" evidence="10">
    <location>
        <begin position="60"/>
        <end position="224"/>
    </location>
</feature>
<evidence type="ECO:0000256" key="1">
    <source>
        <dbReference type="ARBA" id="ARBA00004007"/>
    </source>
</evidence>
<evidence type="ECO:0000256" key="10">
    <source>
        <dbReference type="HAMAP-Rule" id="MF_00155"/>
    </source>
</evidence>
<accession>A0A2T5VES7</accession>
<evidence type="ECO:0000256" key="11">
    <source>
        <dbReference type="SAM" id="MobiDB-lite"/>
    </source>
</evidence>
<keyword evidence="9 10" id="KW-0472">Membrane</keyword>
<evidence type="ECO:0000256" key="5">
    <source>
        <dbReference type="ARBA" id="ARBA00022692"/>
    </source>
</evidence>
<keyword evidence="8 10" id="KW-0186">Copper</keyword>
<comment type="function">
    <text evidence="1 10">Exerts its effect at some terminal stage of cytochrome c oxidase synthesis, probably by being involved in the insertion of the copper B into subunit I.</text>
</comment>
<comment type="subcellular location">
    <subcellularLocation>
        <location evidence="2 10">Cell inner membrane</location>
        <topology evidence="2 10">Single-pass type II membrane protein</topology>
        <orientation evidence="2 10">Periplasmic side</orientation>
    </subcellularLocation>
</comment>
<dbReference type="HAMAP" id="MF_00155">
    <property type="entry name" value="CtaG"/>
    <property type="match status" value="1"/>
</dbReference>
<dbReference type="OrthoDB" id="9804841at2"/>
<evidence type="ECO:0000313" key="13">
    <source>
        <dbReference type="EMBL" id="PTW62262.1"/>
    </source>
</evidence>
<dbReference type="InterPro" id="IPR023471">
    <property type="entry name" value="CtaG/Cox11_dom_sf"/>
</dbReference>
<dbReference type="Pfam" id="PF04442">
    <property type="entry name" value="CtaG_Cox11"/>
    <property type="match status" value="1"/>
</dbReference>
<feature type="compositionally biased region" description="Basic and acidic residues" evidence="11">
    <location>
        <begin position="1"/>
        <end position="18"/>
    </location>
</feature>
<evidence type="ECO:0000256" key="2">
    <source>
        <dbReference type="ARBA" id="ARBA00004382"/>
    </source>
</evidence>
<keyword evidence="14" id="KW-1185">Reference proteome</keyword>
<keyword evidence="6 10" id="KW-0735">Signal-anchor</keyword>
<sequence>MPGRKTEAGSGRSERQDVRAGAPERPNNGAGRGFARRNRTLALACVAFVGCMVGAAYAAVPLYQIFCAVTGYGGTTQRAQAAPVQPIDRHIKVRFDGNVGTALPWSFKPVKRQVELRLGEVATELYHVVNLGNGATAGTATFNVTPFEAGAYFNKLDCFCFTEQDLAGGEARDMPVVFFVDPAMDEDPNLAHIDTITLSYTFFPAKTPERPVATVAQPSNSGEL</sequence>
<keyword evidence="10" id="KW-0997">Cell inner membrane</keyword>
<keyword evidence="10" id="KW-1003">Cell membrane</keyword>
<dbReference type="GO" id="GO:0008535">
    <property type="term" value="P:respiratory chain complex IV assembly"/>
    <property type="evidence" value="ECO:0007669"/>
    <property type="project" value="UniProtKB-UniRule"/>
</dbReference>
<feature type="transmembrane region" description="Helical" evidence="12">
    <location>
        <begin position="41"/>
        <end position="60"/>
    </location>
</feature>
<dbReference type="FunFam" id="2.60.370.10:FF:000001">
    <property type="entry name" value="COX11 cytochrome c oxidase assembly homolog"/>
    <property type="match status" value="1"/>
</dbReference>
<keyword evidence="7 10" id="KW-1133">Transmembrane helix</keyword>
<evidence type="ECO:0000256" key="7">
    <source>
        <dbReference type="ARBA" id="ARBA00022989"/>
    </source>
</evidence>
<dbReference type="GO" id="GO:0005886">
    <property type="term" value="C:plasma membrane"/>
    <property type="evidence" value="ECO:0007669"/>
    <property type="project" value="UniProtKB-SubCell"/>
</dbReference>
<evidence type="ECO:0000256" key="8">
    <source>
        <dbReference type="ARBA" id="ARBA00023008"/>
    </source>
</evidence>
<protein>
    <recommendedName>
        <fullName evidence="4 10">Cytochrome c oxidase assembly protein CtaG</fullName>
    </recommendedName>
</protein>
<evidence type="ECO:0000256" key="4">
    <source>
        <dbReference type="ARBA" id="ARBA00015384"/>
    </source>
</evidence>